<dbReference type="InterPro" id="IPR003593">
    <property type="entry name" value="AAA+_ATPase"/>
</dbReference>
<keyword evidence="7 9" id="KW-0812">Transmembrane</keyword>
<evidence type="ECO:0000256" key="1">
    <source>
        <dbReference type="ARBA" id="ARBA00004572"/>
    </source>
</evidence>
<evidence type="ECO:0000313" key="9">
    <source>
        <dbReference type="EMBL" id="KAK2551838.1"/>
    </source>
</evidence>
<dbReference type="Proteomes" id="UP001249851">
    <property type="component" value="Unassembled WGS sequence"/>
</dbReference>
<evidence type="ECO:0000256" key="6">
    <source>
        <dbReference type="RuleBase" id="RU003651"/>
    </source>
</evidence>
<dbReference type="InterPro" id="IPR027417">
    <property type="entry name" value="P-loop_NTPase"/>
</dbReference>
<sequence>MPLNGARYAAVAIQTIFFGVLTYYGVKWLMDALDPTKKCRLAAQKQAEQLLKKIGLEGIKLSEYELSVAADIVDPLTLPISWKDIGGLSGETVILPIKQKELFKNSSLLGAPKGVLLYGPPGCGKTLLAKATAREAGCRFVNLQVSSLTDKWYGESQKLAAAVFSLSDQFDLLHFQAIKLQPYSFLRVRNTTDHEATAMMKAQFMTLWDGLMTDSSSQVIVMGATNRPQDVDRAILRRMPCAFRVGLPNSEQRREILNIILENERLGYDVDLDELAEMTEGFSGSGLKEVCKRNFHTLLCVSDRSCGSDVLCERLCEKQKQLRILVSILPTEIFLTTSSPADESENVNLRPITMTDLKAGFEKAMSSTNFHLDPLW</sequence>
<dbReference type="GO" id="GO:0140570">
    <property type="term" value="P:extraction of mislocalized protein from mitochondrial outer membrane"/>
    <property type="evidence" value="ECO:0007669"/>
    <property type="project" value="TreeGrafter"/>
</dbReference>
<dbReference type="Gene3D" id="1.10.8.60">
    <property type="match status" value="1"/>
</dbReference>
<dbReference type="Pfam" id="PF17862">
    <property type="entry name" value="AAA_lid_3"/>
    <property type="match status" value="1"/>
</dbReference>
<dbReference type="InterPro" id="IPR003960">
    <property type="entry name" value="ATPase_AAA_CS"/>
</dbReference>
<dbReference type="InterPro" id="IPR003959">
    <property type="entry name" value="ATPase_AAA_core"/>
</dbReference>
<keyword evidence="10" id="KW-1185">Reference proteome</keyword>
<keyword evidence="5" id="KW-0496">Mitochondrion</keyword>
<keyword evidence="7" id="KW-0472">Membrane</keyword>
<dbReference type="AlphaFoldDB" id="A0AAD9UVU7"/>
<evidence type="ECO:0000256" key="4">
    <source>
        <dbReference type="ARBA" id="ARBA00022840"/>
    </source>
</evidence>
<keyword evidence="7" id="KW-1133">Transmembrane helix</keyword>
<evidence type="ECO:0000256" key="7">
    <source>
        <dbReference type="SAM" id="Phobius"/>
    </source>
</evidence>
<evidence type="ECO:0000256" key="5">
    <source>
        <dbReference type="ARBA" id="ARBA00023128"/>
    </source>
</evidence>
<dbReference type="PANTHER" id="PTHR45644:SF3">
    <property type="entry name" value="FI08533P-RELATED"/>
    <property type="match status" value="1"/>
</dbReference>
<protein>
    <submittedName>
        <fullName evidence="9">Outer mitochondrial transmembrane helix translocase</fullName>
    </submittedName>
</protein>
<dbReference type="InterPro" id="IPR051701">
    <property type="entry name" value="Mito_OM_Translocase_MSP1"/>
</dbReference>
<dbReference type="InterPro" id="IPR041569">
    <property type="entry name" value="AAA_lid_3"/>
</dbReference>
<dbReference type="SUPFAM" id="SSF52540">
    <property type="entry name" value="P-loop containing nucleoside triphosphate hydrolases"/>
    <property type="match status" value="1"/>
</dbReference>
<comment type="caution">
    <text evidence="9">The sequence shown here is derived from an EMBL/GenBank/DDBJ whole genome shotgun (WGS) entry which is preliminary data.</text>
</comment>
<evidence type="ECO:0000256" key="3">
    <source>
        <dbReference type="ARBA" id="ARBA00022787"/>
    </source>
</evidence>
<dbReference type="Pfam" id="PF00004">
    <property type="entry name" value="AAA"/>
    <property type="match status" value="1"/>
</dbReference>
<feature type="transmembrane region" description="Helical" evidence="7">
    <location>
        <begin position="6"/>
        <end position="26"/>
    </location>
</feature>
<reference evidence="9" key="1">
    <citation type="journal article" date="2023" name="G3 (Bethesda)">
        <title>Whole genome assembly and annotation of the endangered Caribbean coral Acropora cervicornis.</title>
        <authorList>
            <person name="Selwyn J.D."/>
            <person name="Vollmer S.V."/>
        </authorList>
    </citation>
    <scope>NUCLEOTIDE SEQUENCE</scope>
    <source>
        <strain evidence="9">K2</strain>
    </source>
</reference>
<keyword evidence="3" id="KW-1000">Mitochondrion outer membrane</keyword>
<dbReference type="GO" id="GO:0016887">
    <property type="term" value="F:ATP hydrolysis activity"/>
    <property type="evidence" value="ECO:0007669"/>
    <property type="project" value="InterPro"/>
</dbReference>
<dbReference type="SMART" id="SM00382">
    <property type="entry name" value="AAA"/>
    <property type="match status" value="1"/>
</dbReference>
<keyword evidence="4 6" id="KW-0067">ATP-binding</keyword>
<organism evidence="9 10">
    <name type="scientific">Acropora cervicornis</name>
    <name type="common">Staghorn coral</name>
    <dbReference type="NCBI Taxonomy" id="6130"/>
    <lineage>
        <taxon>Eukaryota</taxon>
        <taxon>Metazoa</taxon>
        <taxon>Cnidaria</taxon>
        <taxon>Anthozoa</taxon>
        <taxon>Hexacorallia</taxon>
        <taxon>Scleractinia</taxon>
        <taxon>Astrocoeniina</taxon>
        <taxon>Acroporidae</taxon>
        <taxon>Acropora</taxon>
    </lineage>
</organism>
<name>A0AAD9UVU7_ACRCE</name>
<feature type="domain" description="AAA+ ATPase" evidence="8">
    <location>
        <begin position="111"/>
        <end position="249"/>
    </location>
</feature>
<keyword evidence="2 6" id="KW-0547">Nucleotide-binding</keyword>
<dbReference type="PROSITE" id="PS00674">
    <property type="entry name" value="AAA"/>
    <property type="match status" value="1"/>
</dbReference>
<evidence type="ECO:0000313" key="10">
    <source>
        <dbReference type="Proteomes" id="UP001249851"/>
    </source>
</evidence>
<accession>A0AAD9UVU7</accession>
<dbReference type="PANTHER" id="PTHR45644">
    <property type="entry name" value="AAA ATPASE, PUTATIVE (AFU_ORTHOLOGUE AFUA_2G12920)-RELATED-RELATED"/>
    <property type="match status" value="1"/>
</dbReference>
<dbReference type="EMBL" id="JARQWQ010000093">
    <property type="protein sequence ID" value="KAK2551838.1"/>
    <property type="molecule type" value="Genomic_DNA"/>
</dbReference>
<proteinExistence type="inferred from homology"/>
<dbReference type="Gene3D" id="3.40.50.300">
    <property type="entry name" value="P-loop containing nucleotide triphosphate hydrolases"/>
    <property type="match status" value="1"/>
</dbReference>
<comment type="similarity">
    <text evidence="6">Belongs to the AAA ATPase family.</text>
</comment>
<gene>
    <name evidence="9" type="ORF">P5673_027266</name>
</gene>
<reference evidence="9" key="2">
    <citation type="journal article" date="2023" name="Science">
        <title>Genomic signatures of disease resistance in endangered staghorn corals.</title>
        <authorList>
            <person name="Vollmer S.V."/>
            <person name="Selwyn J.D."/>
            <person name="Despard B.A."/>
            <person name="Roesel C.L."/>
        </authorList>
    </citation>
    <scope>NUCLEOTIDE SEQUENCE</scope>
    <source>
        <strain evidence="9">K2</strain>
    </source>
</reference>
<evidence type="ECO:0000259" key="8">
    <source>
        <dbReference type="SMART" id="SM00382"/>
    </source>
</evidence>
<dbReference type="GO" id="GO:0005741">
    <property type="term" value="C:mitochondrial outer membrane"/>
    <property type="evidence" value="ECO:0007669"/>
    <property type="project" value="UniProtKB-SubCell"/>
</dbReference>
<dbReference type="GO" id="GO:0005524">
    <property type="term" value="F:ATP binding"/>
    <property type="evidence" value="ECO:0007669"/>
    <property type="project" value="UniProtKB-KW"/>
</dbReference>
<evidence type="ECO:0000256" key="2">
    <source>
        <dbReference type="ARBA" id="ARBA00022741"/>
    </source>
</evidence>
<comment type="subcellular location">
    <subcellularLocation>
        <location evidence="1">Mitochondrion outer membrane</location>
        <topology evidence="1">Single-pass membrane protein</topology>
    </subcellularLocation>
</comment>